<evidence type="ECO:0000256" key="5">
    <source>
        <dbReference type="ARBA" id="ARBA00023236"/>
    </source>
</evidence>
<sequence length="398" mass="44971">MLSNRDGCVVARSNPAKAIGIKMGQPFFMTEEIRKQHDVRVFSSNYTLYGDISARLMRTLATFADQIEVYSIDEAFLVVEAYQTLYADIKSLAKTIRETVLQWIGIPVSIGVAPTKTLAKVANWYAKRRPELEGVCELTNQAAIDQALAEFGVGELWGIGDRSAAKLKRVGITTAAQFRDTNDEWISQVLTVNGVRMAHELRGRPCKMLEIEAKPKKSIMTAPSFGRLVPDLDTIADALTTYLARACEKLRRQDSAAEAVTVFLHTNRHRKSPNGQPAKYYYNAQTVTLPHPTNSTAEMLKYAHAALEAVFRFGYQYQKVGVILNGIVPAGYWQPDLFTAGSDERMRKLAKVVDRINYRHGQDRVRPASQRYNPDWPMKQQFLSKRYTTRWEEILVAK</sequence>
<dbReference type="Pfam" id="PF11799">
    <property type="entry name" value="IMS_C"/>
    <property type="match status" value="1"/>
</dbReference>
<evidence type="ECO:0000313" key="7">
    <source>
        <dbReference type="EMBL" id="CCH57559.1"/>
    </source>
</evidence>
<evidence type="ECO:0000256" key="2">
    <source>
        <dbReference type="ARBA" id="ARBA00022763"/>
    </source>
</evidence>
<proteinExistence type="inferred from homology"/>
<geneLocation type="plasmid" evidence="7 8">
    <name>pFLIM01</name>
</geneLocation>
<dbReference type="Gene3D" id="1.10.150.20">
    <property type="entry name" value="5' to 3' exonuclease, C-terminal subdomain"/>
    <property type="match status" value="1"/>
</dbReference>
<gene>
    <name evidence="7" type="primary">umuC</name>
    <name evidence="7" type="ORF">BN8_p06745</name>
</gene>
<dbReference type="InterPro" id="IPR043128">
    <property type="entry name" value="Rev_trsase/Diguanyl_cyclase"/>
</dbReference>
<dbReference type="GO" id="GO:0042276">
    <property type="term" value="P:error-prone translesion synthesis"/>
    <property type="evidence" value="ECO:0007669"/>
    <property type="project" value="TreeGrafter"/>
</dbReference>
<dbReference type="Gene3D" id="3.40.1170.60">
    <property type="match status" value="1"/>
</dbReference>
<keyword evidence="2" id="KW-0227">DNA damage</keyword>
<feature type="domain" description="UmuC" evidence="6">
    <location>
        <begin position="1"/>
        <end position="160"/>
    </location>
</feature>
<dbReference type="GO" id="GO:0005829">
    <property type="term" value="C:cytosol"/>
    <property type="evidence" value="ECO:0007669"/>
    <property type="project" value="TreeGrafter"/>
</dbReference>
<dbReference type="Proteomes" id="UP000009309">
    <property type="component" value="Plasmid pFLIM01"/>
</dbReference>
<keyword evidence="3" id="KW-0741">SOS mutagenesis</keyword>
<dbReference type="GO" id="GO:0009432">
    <property type="term" value="P:SOS response"/>
    <property type="evidence" value="ECO:0007669"/>
    <property type="project" value="UniProtKB-KW"/>
</dbReference>
<keyword evidence="4" id="KW-0234">DNA repair</keyword>
<dbReference type="EC" id="2.7.7.7" evidence="7"/>
<dbReference type="GO" id="GO:0003684">
    <property type="term" value="F:damaged DNA binding"/>
    <property type="evidence" value="ECO:0007669"/>
    <property type="project" value="InterPro"/>
</dbReference>
<name>I2GTV8_9BACT</name>
<dbReference type="SUPFAM" id="SSF56672">
    <property type="entry name" value="DNA/RNA polymerases"/>
    <property type="match status" value="1"/>
</dbReference>
<dbReference type="InterPro" id="IPR050116">
    <property type="entry name" value="DNA_polymerase-Y"/>
</dbReference>
<evidence type="ECO:0000313" key="8">
    <source>
        <dbReference type="Proteomes" id="UP000009309"/>
    </source>
</evidence>
<keyword evidence="7" id="KW-0548">Nucleotidyltransferase</keyword>
<dbReference type="Pfam" id="PF13438">
    <property type="entry name" value="DUF4113"/>
    <property type="match status" value="1"/>
</dbReference>
<reference evidence="7 8" key="1">
    <citation type="journal article" date="2012" name="J. Bacteriol.">
        <title>Genome Sequence of the Filamentous Bacterium Fibrisoma limi BUZ 3T.</title>
        <authorList>
            <person name="Filippini M."/>
            <person name="Qi W."/>
            <person name="Jaenicke S."/>
            <person name="Goesmann A."/>
            <person name="Smits T.H."/>
            <person name="Bagheri H.C."/>
        </authorList>
    </citation>
    <scope>NUCLEOTIDE SEQUENCE [LARGE SCALE GENOMIC DNA]</scope>
    <source>
        <strain evidence="8">BUZ 3T</strain>
        <plasmid evidence="7 8">pFLIM01</plasmid>
    </source>
</reference>
<dbReference type="PROSITE" id="PS50173">
    <property type="entry name" value="UMUC"/>
    <property type="match status" value="1"/>
</dbReference>
<organism evidence="7 8">
    <name type="scientific">Fibrisoma limi BUZ 3</name>
    <dbReference type="NCBI Taxonomy" id="1185876"/>
    <lineage>
        <taxon>Bacteria</taxon>
        <taxon>Pseudomonadati</taxon>
        <taxon>Bacteroidota</taxon>
        <taxon>Cytophagia</taxon>
        <taxon>Cytophagales</taxon>
        <taxon>Spirosomataceae</taxon>
        <taxon>Fibrisoma</taxon>
    </lineage>
</organism>
<dbReference type="GO" id="GO:0006281">
    <property type="term" value="P:DNA repair"/>
    <property type="evidence" value="ECO:0007669"/>
    <property type="project" value="UniProtKB-KW"/>
</dbReference>
<comment type="similarity">
    <text evidence="1">Belongs to the DNA polymerase type-Y family.</text>
</comment>
<dbReference type="Gene3D" id="3.30.70.270">
    <property type="match status" value="1"/>
</dbReference>
<dbReference type="GO" id="GO:0003887">
    <property type="term" value="F:DNA-directed DNA polymerase activity"/>
    <property type="evidence" value="ECO:0007669"/>
    <property type="project" value="UniProtKB-EC"/>
</dbReference>
<keyword evidence="7" id="KW-0614">Plasmid</keyword>
<dbReference type="InterPro" id="IPR017961">
    <property type="entry name" value="DNA_pol_Y-fam_little_finger"/>
</dbReference>
<accession>I2GTV8</accession>
<evidence type="ECO:0000256" key="4">
    <source>
        <dbReference type="ARBA" id="ARBA00023204"/>
    </source>
</evidence>
<dbReference type="PANTHER" id="PTHR11076:SF34">
    <property type="entry name" value="PROTEIN UMUC"/>
    <property type="match status" value="1"/>
</dbReference>
<evidence type="ECO:0000256" key="3">
    <source>
        <dbReference type="ARBA" id="ARBA00023199"/>
    </source>
</evidence>
<dbReference type="AlphaFoldDB" id="I2GTV8"/>
<keyword evidence="8" id="KW-1185">Reference proteome</keyword>
<dbReference type="InterPro" id="IPR043502">
    <property type="entry name" value="DNA/RNA_pol_sf"/>
</dbReference>
<dbReference type="InterPro" id="IPR025188">
    <property type="entry name" value="DUF4113"/>
</dbReference>
<dbReference type="CDD" id="cd01700">
    <property type="entry name" value="PolY_Pol_V_umuC"/>
    <property type="match status" value="1"/>
</dbReference>
<evidence type="ECO:0000259" key="6">
    <source>
        <dbReference type="PROSITE" id="PS50173"/>
    </source>
</evidence>
<protein>
    <submittedName>
        <fullName evidence="7">DNA polymerase V</fullName>
        <ecNumber evidence="7">2.7.7.7</ecNumber>
    </submittedName>
</protein>
<dbReference type="PANTHER" id="PTHR11076">
    <property type="entry name" value="DNA REPAIR POLYMERASE UMUC / TRANSFERASE FAMILY MEMBER"/>
    <property type="match status" value="1"/>
</dbReference>
<keyword evidence="5" id="KW-0742">SOS response</keyword>
<evidence type="ECO:0000256" key="1">
    <source>
        <dbReference type="ARBA" id="ARBA00010945"/>
    </source>
</evidence>
<keyword evidence="7" id="KW-0808">Transferase</keyword>
<dbReference type="Pfam" id="PF00817">
    <property type="entry name" value="IMS"/>
    <property type="match status" value="1"/>
</dbReference>
<dbReference type="EMBL" id="HE805916">
    <property type="protein sequence ID" value="CCH57559.1"/>
    <property type="molecule type" value="Genomic_DNA"/>
</dbReference>
<dbReference type="InterPro" id="IPR001126">
    <property type="entry name" value="UmuC"/>
</dbReference>